<evidence type="ECO:0000313" key="3">
    <source>
        <dbReference type="Proteomes" id="UP000288246"/>
    </source>
</evidence>
<feature type="transmembrane region" description="Helical" evidence="1">
    <location>
        <begin position="120"/>
        <end position="140"/>
    </location>
</feature>
<proteinExistence type="predicted"/>
<sequence length="165" mass="17654">MGRLAILALRVVIVLAFAGLLFVQFFLMPVVYLDLQDAGPDVAHLRWGLPVIGFLFALAAEVALVAIWRLVTMVKRDTVFSTRAFRWVDVVIGSAIAATLVAVVLSFLLAPGEEVPPGMVMLVVIGGVGTALIALVVFVLRMLLAKAVALDTTATTLRAELDEVI</sequence>
<dbReference type="InterPro" id="IPR021354">
    <property type="entry name" value="DUF2975"/>
</dbReference>
<keyword evidence="3" id="KW-1185">Reference proteome</keyword>
<dbReference type="RefSeq" id="WP_124341164.1">
    <property type="nucleotide sequence ID" value="NZ_BHYL01000015.1"/>
</dbReference>
<evidence type="ECO:0000313" key="2">
    <source>
        <dbReference type="EMBL" id="GCD18610.1"/>
    </source>
</evidence>
<dbReference type="EMBL" id="BHYL01000015">
    <property type="protein sequence ID" value="GCD18610.1"/>
    <property type="molecule type" value="Genomic_DNA"/>
</dbReference>
<gene>
    <name evidence="2" type="ORF">CTKZ_01720</name>
</gene>
<feature type="transmembrane region" description="Helical" evidence="1">
    <location>
        <begin position="47"/>
        <end position="72"/>
    </location>
</feature>
<dbReference type="Proteomes" id="UP000288246">
    <property type="component" value="Unassembled WGS sequence"/>
</dbReference>
<reference evidence="2 3" key="1">
    <citation type="submission" date="2018-11" db="EMBL/GenBank/DDBJ databases">
        <title>Draft genome sequence of Cellulomonas takizawaensis strain TKZ-21.</title>
        <authorList>
            <person name="Yamamura H."/>
            <person name="Hayashi T."/>
            <person name="Hamada M."/>
            <person name="Serisawa Y."/>
            <person name="Matsuyama K."/>
            <person name="Nakagawa Y."/>
            <person name="Otoguro M."/>
            <person name="Yanagida F."/>
            <person name="Hayakawa M."/>
        </authorList>
    </citation>
    <scope>NUCLEOTIDE SEQUENCE [LARGE SCALE GENOMIC DNA]</scope>
    <source>
        <strain evidence="2 3">TKZ-21</strain>
    </source>
</reference>
<feature type="transmembrane region" description="Helical" evidence="1">
    <location>
        <begin position="84"/>
        <end position="108"/>
    </location>
</feature>
<feature type="transmembrane region" description="Helical" evidence="1">
    <location>
        <begin position="7"/>
        <end position="27"/>
    </location>
</feature>
<name>A0A401UVH7_9CELL</name>
<comment type="caution">
    <text evidence="2">The sequence shown here is derived from an EMBL/GenBank/DDBJ whole genome shotgun (WGS) entry which is preliminary data.</text>
</comment>
<keyword evidence="1" id="KW-0472">Membrane</keyword>
<keyword evidence="1" id="KW-1133">Transmembrane helix</keyword>
<evidence type="ECO:0000256" key="1">
    <source>
        <dbReference type="SAM" id="Phobius"/>
    </source>
</evidence>
<protein>
    <submittedName>
        <fullName evidence="2">Uncharacterized protein</fullName>
    </submittedName>
</protein>
<organism evidence="2 3">
    <name type="scientific">Cellulomonas algicola</name>
    <dbReference type="NCBI Taxonomy" id="2071633"/>
    <lineage>
        <taxon>Bacteria</taxon>
        <taxon>Bacillati</taxon>
        <taxon>Actinomycetota</taxon>
        <taxon>Actinomycetes</taxon>
        <taxon>Micrococcales</taxon>
        <taxon>Cellulomonadaceae</taxon>
        <taxon>Cellulomonas</taxon>
    </lineage>
</organism>
<keyword evidence="1" id="KW-0812">Transmembrane</keyword>
<dbReference type="Pfam" id="PF11188">
    <property type="entry name" value="DUF2975"/>
    <property type="match status" value="1"/>
</dbReference>
<dbReference type="AlphaFoldDB" id="A0A401UVH7"/>
<dbReference type="OrthoDB" id="3240470at2"/>
<accession>A0A401UVH7</accession>